<sequence>MKIDKVVLITGGSQGIGAQTARTLAKAGYQLALNYRHNEEKALTLKQELTMTYQIKVQLYQGDISSENDVKRIVTGIKEDFGRLDILILNAGPFIHEEIKIKDYTVSQWHNMIATNLNSFFYLVKEFLPRMEQQNWGRIITFGYDQIENISGWPLRGAYAAAKTGVAAAMRSLATEEKSYNITVNMVCPGDIKANEKEATIKTARQQTSDTEKRKATGEDIARVVTFLCSVDSDYLTGNIINLSGGENIIARKQFK</sequence>
<dbReference type="RefSeq" id="WP_057804399.1">
    <property type="nucleotide sequence ID" value="NZ_JQBX01000035.1"/>
</dbReference>
<dbReference type="CDD" id="cd05233">
    <property type="entry name" value="SDR_c"/>
    <property type="match status" value="1"/>
</dbReference>
<dbReference type="EMBL" id="JQBX01000035">
    <property type="protein sequence ID" value="KRN92385.1"/>
    <property type="molecule type" value="Genomic_DNA"/>
</dbReference>
<keyword evidence="4" id="KW-1185">Reference proteome</keyword>
<keyword evidence="2" id="KW-0560">Oxidoreductase</keyword>
<protein>
    <submittedName>
        <fullName evidence="3">3-ketoacyl-(Acyl-carrier-protein) reductase</fullName>
    </submittedName>
</protein>
<dbReference type="InterPro" id="IPR036291">
    <property type="entry name" value="NAD(P)-bd_dom_sf"/>
</dbReference>
<proteinExistence type="inferred from homology"/>
<accession>A0A0R2KRZ7</accession>
<organism evidence="3 4">
    <name type="scientific">Pediococcus stilesii</name>
    <dbReference type="NCBI Taxonomy" id="331679"/>
    <lineage>
        <taxon>Bacteria</taxon>
        <taxon>Bacillati</taxon>
        <taxon>Bacillota</taxon>
        <taxon>Bacilli</taxon>
        <taxon>Lactobacillales</taxon>
        <taxon>Lactobacillaceae</taxon>
        <taxon>Pediococcus</taxon>
    </lineage>
</organism>
<dbReference type="PATRIC" id="fig|331679.3.peg.1191"/>
<dbReference type="FunFam" id="3.40.50.720:FF:000173">
    <property type="entry name" value="3-oxoacyl-[acyl-carrier protein] reductase"/>
    <property type="match status" value="1"/>
</dbReference>
<dbReference type="SUPFAM" id="SSF51735">
    <property type="entry name" value="NAD(P)-binding Rossmann-fold domains"/>
    <property type="match status" value="1"/>
</dbReference>
<dbReference type="PANTHER" id="PTHR42760">
    <property type="entry name" value="SHORT-CHAIN DEHYDROGENASES/REDUCTASES FAMILY MEMBER"/>
    <property type="match status" value="1"/>
</dbReference>
<dbReference type="Gene3D" id="3.40.50.720">
    <property type="entry name" value="NAD(P)-binding Rossmann-like Domain"/>
    <property type="match status" value="1"/>
</dbReference>
<comment type="similarity">
    <text evidence="1">Belongs to the short-chain dehydrogenases/reductases (SDR) family.</text>
</comment>
<evidence type="ECO:0000256" key="2">
    <source>
        <dbReference type="ARBA" id="ARBA00023002"/>
    </source>
</evidence>
<dbReference type="PANTHER" id="PTHR42760:SF36">
    <property type="entry name" value="OXIDOREDUCTASE YTKK-RELATED"/>
    <property type="match status" value="1"/>
</dbReference>
<evidence type="ECO:0000256" key="1">
    <source>
        <dbReference type="ARBA" id="ARBA00006484"/>
    </source>
</evidence>
<dbReference type="PRINTS" id="PR00081">
    <property type="entry name" value="GDHRDH"/>
</dbReference>
<gene>
    <name evidence="3" type="ORF">IV81_GL001169</name>
</gene>
<dbReference type="Pfam" id="PF13561">
    <property type="entry name" value="adh_short_C2"/>
    <property type="match status" value="1"/>
</dbReference>
<dbReference type="GO" id="GO:0016616">
    <property type="term" value="F:oxidoreductase activity, acting on the CH-OH group of donors, NAD or NADP as acceptor"/>
    <property type="evidence" value="ECO:0007669"/>
    <property type="project" value="TreeGrafter"/>
</dbReference>
<dbReference type="AlphaFoldDB" id="A0A0R2KRZ7"/>
<evidence type="ECO:0000313" key="3">
    <source>
        <dbReference type="EMBL" id="KRN92385.1"/>
    </source>
</evidence>
<evidence type="ECO:0000313" key="4">
    <source>
        <dbReference type="Proteomes" id="UP000051859"/>
    </source>
</evidence>
<dbReference type="InterPro" id="IPR002347">
    <property type="entry name" value="SDR_fam"/>
</dbReference>
<dbReference type="GO" id="GO:0030497">
    <property type="term" value="P:fatty acid elongation"/>
    <property type="evidence" value="ECO:0007669"/>
    <property type="project" value="TreeGrafter"/>
</dbReference>
<comment type="caution">
    <text evidence="3">The sequence shown here is derived from an EMBL/GenBank/DDBJ whole genome shotgun (WGS) entry which is preliminary data.</text>
</comment>
<name>A0A0R2KRZ7_9LACO</name>
<dbReference type="Proteomes" id="UP000051859">
    <property type="component" value="Unassembled WGS sequence"/>
</dbReference>
<dbReference type="STRING" id="331679.IV81_GL001169"/>
<reference evidence="3 4" key="1">
    <citation type="journal article" date="2015" name="Genome Announc.">
        <title>Expanding the biotechnology potential of lactobacilli through comparative genomics of 213 strains and associated genera.</title>
        <authorList>
            <person name="Sun Z."/>
            <person name="Harris H.M."/>
            <person name="McCann A."/>
            <person name="Guo C."/>
            <person name="Argimon S."/>
            <person name="Zhang W."/>
            <person name="Yang X."/>
            <person name="Jeffery I.B."/>
            <person name="Cooney J.C."/>
            <person name="Kagawa T.F."/>
            <person name="Liu W."/>
            <person name="Song Y."/>
            <person name="Salvetti E."/>
            <person name="Wrobel A."/>
            <person name="Rasinkangas P."/>
            <person name="Parkhill J."/>
            <person name="Rea M.C."/>
            <person name="O'Sullivan O."/>
            <person name="Ritari J."/>
            <person name="Douillard F.P."/>
            <person name="Paul Ross R."/>
            <person name="Yang R."/>
            <person name="Briner A.E."/>
            <person name="Felis G.E."/>
            <person name="de Vos W.M."/>
            <person name="Barrangou R."/>
            <person name="Klaenhammer T.R."/>
            <person name="Caufield P.W."/>
            <person name="Cui Y."/>
            <person name="Zhang H."/>
            <person name="O'Toole P.W."/>
        </authorList>
    </citation>
    <scope>NUCLEOTIDE SEQUENCE [LARGE SCALE GENOMIC DNA]</scope>
    <source>
        <strain evidence="3 4">DSM 18001</strain>
    </source>
</reference>